<keyword evidence="3" id="KW-1185">Reference proteome</keyword>
<organism evidence="2 3">
    <name type="scientific">Coregonus suidteri</name>
    <dbReference type="NCBI Taxonomy" id="861788"/>
    <lineage>
        <taxon>Eukaryota</taxon>
        <taxon>Metazoa</taxon>
        <taxon>Chordata</taxon>
        <taxon>Craniata</taxon>
        <taxon>Vertebrata</taxon>
        <taxon>Euteleostomi</taxon>
        <taxon>Actinopterygii</taxon>
        <taxon>Neopterygii</taxon>
        <taxon>Teleostei</taxon>
        <taxon>Protacanthopterygii</taxon>
        <taxon>Salmoniformes</taxon>
        <taxon>Salmonidae</taxon>
        <taxon>Coregoninae</taxon>
        <taxon>Coregonus</taxon>
    </lineage>
</organism>
<name>A0AAN8LUD4_9TELE</name>
<reference evidence="2 3" key="1">
    <citation type="submission" date="2021-04" db="EMBL/GenBank/DDBJ databases">
        <authorList>
            <person name="De Guttry C."/>
            <person name="Zahm M."/>
            <person name="Klopp C."/>
            <person name="Cabau C."/>
            <person name="Louis A."/>
            <person name="Berthelot C."/>
            <person name="Parey E."/>
            <person name="Roest Crollius H."/>
            <person name="Montfort J."/>
            <person name="Robinson-Rechavi M."/>
            <person name="Bucao C."/>
            <person name="Bouchez O."/>
            <person name="Gislard M."/>
            <person name="Lluch J."/>
            <person name="Milhes M."/>
            <person name="Lampietro C."/>
            <person name="Lopez Roques C."/>
            <person name="Donnadieu C."/>
            <person name="Braasch I."/>
            <person name="Desvignes T."/>
            <person name="Postlethwait J."/>
            <person name="Bobe J."/>
            <person name="Wedekind C."/>
            <person name="Guiguen Y."/>
        </authorList>
    </citation>
    <scope>NUCLEOTIDE SEQUENCE [LARGE SCALE GENOMIC DNA]</scope>
    <source>
        <strain evidence="2">Cs_M1</strain>
        <tissue evidence="2">Blood</tissue>
    </source>
</reference>
<sequence length="140" mass="16000">MAWKDRFSLLPLSDTESEDEGPKEKFPLKGQSNTSKGLPPAPVIRPPEDRRETPGISDRPIRIEPNIQEQQQPVCDPILREILTSIEMIKQQQKLILLQLQKLQANRSTLDEVPDLTDLRLPISSLEDLRRVEGQLSDQE</sequence>
<proteinExistence type="predicted"/>
<comment type="caution">
    <text evidence="2">The sequence shown here is derived from an EMBL/GenBank/DDBJ whole genome shotgun (WGS) entry which is preliminary data.</text>
</comment>
<evidence type="ECO:0000313" key="3">
    <source>
        <dbReference type="Proteomes" id="UP001356427"/>
    </source>
</evidence>
<evidence type="ECO:0000256" key="1">
    <source>
        <dbReference type="SAM" id="MobiDB-lite"/>
    </source>
</evidence>
<protein>
    <submittedName>
        <fullName evidence="2">Uncharacterized protein</fullName>
    </submittedName>
</protein>
<accession>A0AAN8LUD4</accession>
<evidence type="ECO:0000313" key="2">
    <source>
        <dbReference type="EMBL" id="KAK6318540.1"/>
    </source>
</evidence>
<dbReference type="EMBL" id="JAGTTL010000009">
    <property type="protein sequence ID" value="KAK6318540.1"/>
    <property type="molecule type" value="Genomic_DNA"/>
</dbReference>
<dbReference type="AlphaFoldDB" id="A0AAN8LUD4"/>
<gene>
    <name evidence="2" type="ORF">J4Q44_G00118310</name>
</gene>
<feature type="region of interest" description="Disordered" evidence="1">
    <location>
        <begin position="1"/>
        <end position="69"/>
    </location>
</feature>
<dbReference type="Proteomes" id="UP001356427">
    <property type="component" value="Unassembled WGS sequence"/>
</dbReference>